<dbReference type="EMBL" id="VSSQ01014316">
    <property type="protein sequence ID" value="MPM53400.1"/>
    <property type="molecule type" value="Genomic_DNA"/>
</dbReference>
<reference evidence="1" key="1">
    <citation type="submission" date="2019-08" db="EMBL/GenBank/DDBJ databases">
        <authorList>
            <person name="Kucharzyk K."/>
            <person name="Murdoch R.W."/>
            <person name="Higgins S."/>
            <person name="Loffler F."/>
        </authorList>
    </citation>
    <scope>NUCLEOTIDE SEQUENCE</scope>
</reference>
<dbReference type="AlphaFoldDB" id="A0A645AJV1"/>
<proteinExistence type="predicted"/>
<organism evidence="1">
    <name type="scientific">bioreactor metagenome</name>
    <dbReference type="NCBI Taxonomy" id="1076179"/>
    <lineage>
        <taxon>unclassified sequences</taxon>
        <taxon>metagenomes</taxon>
        <taxon>ecological metagenomes</taxon>
    </lineage>
</organism>
<protein>
    <submittedName>
        <fullName evidence="1">Uncharacterized protein</fullName>
    </submittedName>
</protein>
<evidence type="ECO:0000313" key="1">
    <source>
        <dbReference type="EMBL" id="MPM53400.1"/>
    </source>
</evidence>
<comment type="caution">
    <text evidence="1">The sequence shown here is derived from an EMBL/GenBank/DDBJ whole genome shotgun (WGS) entry which is preliminary data.</text>
</comment>
<gene>
    <name evidence="1" type="ORF">SDC9_100168</name>
</gene>
<sequence>MTYECQIIFQSEVTQEKLNPLIYEKRYATDQDFHTIYFGEIVATYLTAKGE</sequence>
<name>A0A645AJV1_9ZZZZ</name>
<accession>A0A645AJV1</accession>